<feature type="signal peptide" evidence="1">
    <location>
        <begin position="1"/>
        <end position="22"/>
    </location>
</feature>
<proteinExistence type="predicted"/>
<protein>
    <submittedName>
        <fullName evidence="2">Uncharacterized protein</fullName>
    </submittedName>
</protein>
<evidence type="ECO:0000313" key="4">
    <source>
        <dbReference type="Proteomes" id="UP000034416"/>
    </source>
</evidence>
<keyword evidence="1" id="KW-0732">Signal</keyword>
<feature type="chain" id="PRO_5002493118" evidence="1">
    <location>
        <begin position="23"/>
        <end position="97"/>
    </location>
</feature>
<accession>A0A0F5MUX2</accession>
<evidence type="ECO:0000313" key="2">
    <source>
        <dbReference type="EMBL" id="KKB97827.1"/>
    </source>
</evidence>
<reference evidence="3 5" key="3">
    <citation type="submission" date="2016-12" db="EMBL/GenBank/DDBJ databases">
        <title>The new phylogeny of genus Mycobacterium.</title>
        <authorList>
            <person name="Tortoli E."/>
            <person name="Trovato A."/>
            <person name="Cirillo D.M."/>
        </authorList>
    </citation>
    <scope>NUCLEOTIDE SEQUENCE [LARGE SCALE GENOMIC DNA]</scope>
    <source>
        <strain evidence="3 5">DSM 44942</strain>
    </source>
</reference>
<evidence type="ECO:0000313" key="5">
    <source>
        <dbReference type="Proteomes" id="UP000192327"/>
    </source>
</evidence>
<evidence type="ECO:0000256" key="1">
    <source>
        <dbReference type="SAM" id="SignalP"/>
    </source>
</evidence>
<organism evidence="2 4">
    <name type="scientific">Mycolicibacter arupensis</name>
    <dbReference type="NCBI Taxonomy" id="342002"/>
    <lineage>
        <taxon>Bacteria</taxon>
        <taxon>Bacillati</taxon>
        <taxon>Actinomycetota</taxon>
        <taxon>Actinomycetes</taxon>
        <taxon>Mycobacteriales</taxon>
        <taxon>Mycobacteriaceae</taxon>
        <taxon>Mycolicibacter</taxon>
    </lineage>
</organism>
<dbReference type="OrthoDB" id="4749236at2"/>
<dbReference type="Proteomes" id="UP000192327">
    <property type="component" value="Unassembled WGS sequence"/>
</dbReference>
<reference evidence="4" key="1">
    <citation type="submission" date="2015-04" db="EMBL/GenBank/DDBJ databases">
        <title>Genome sequence of Mycobacterium arupense GUC1.</title>
        <authorList>
            <person name="Greninger A.L."/>
            <person name="Cunningham G."/>
            <person name="Chiu C.Y."/>
            <person name="Miller S."/>
        </authorList>
    </citation>
    <scope>NUCLEOTIDE SEQUENCE [LARGE SCALE GENOMIC DNA]</scope>
    <source>
        <strain evidence="4">GUC1</strain>
    </source>
</reference>
<dbReference type="PATRIC" id="fig|342002.3.peg.3914"/>
<dbReference type="AlphaFoldDB" id="A0A0F5MUX2"/>
<reference evidence="2" key="2">
    <citation type="submission" date="2015-04" db="EMBL/GenBank/DDBJ databases">
        <title>Genome sequence of Mycobacterium arupense strain GUC1.</title>
        <authorList>
            <person name="Greninger A.L."/>
            <person name="Cunningham G."/>
            <person name="Chiu C.Y."/>
            <person name="Miller S."/>
        </authorList>
    </citation>
    <scope>NUCLEOTIDE SEQUENCE</scope>
    <source>
        <strain evidence="2">GUC1</strain>
    </source>
</reference>
<dbReference type="RefSeq" id="WP_046190850.1">
    <property type="nucleotide sequence ID" value="NZ_JACKUJ010000045.1"/>
</dbReference>
<sequence>MKLILVALAVPAAVLLASPASATPADFENAVREQGIDIGMMVFNPGGVAASGMETCNRLRNGQTLPEVLAAYPNGMFGDGARLVPLAQKTICPETIK</sequence>
<dbReference type="Proteomes" id="UP000034416">
    <property type="component" value="Unassembled WGS sequence"/>
</dbReference>
<dbReference type="EMBL" id="LASW01000103">
    <property type="protein sequence ID" value="KKB97827.1"/>
    <property type="molecule type" value="Genomic_DNA"/>
</dbReference>
<keyword evidence="5" id="KW-1185">Reference proteome</keyword>
<evidence type="ECO:0000313" key="3">
    <source>
        <dbReference type="EMBL" id="OQZ91975.1"/>
    </source>
</evidence>
<dbReference type="EMBL" id="MVHH01000069">
    <property type="protein sequence ID" value="OQZ91975.1"/>
    <property type="molecule type" value="Genomic_DNA"/>
</dbReference>
<comment type="caution">
    <text evidence="2">The sequence shown here is derived from an EMBL/GenBank/DDBJ whole genome shotgun (WGS) entry which is preliminary data.</text>
</comment>
<name>A0A0F5MUX2_9MYCO</name>
<gene>
    <name evidence="3" type="ORF">BST15_19495</name>
    <name evidence="2" type="ORF">WR43_17375</name>
</gene>